<dbReference type="PANTHER" id="PTHR34818:SF1">
    <property type="entry name" value="PROTEIN BLI-3"/>
    <property type="match status" value="1"/>
</dbReference>
<dbReference type="EMBL" id="RBNI01013521">
    <property type="protein sequence ID" value="RUP29957.1"/>
    <property type="molecule type" value="Genomic_DNA"/>
</dbReference>
<dbReference type="Proteomes" id="UP000268093">
    <property type="component" value="Unassembled WGS sequence"/>
</dbReference>
<dbReference type="PANTHER" id="PTHR34818">
    <property type="entry name" value="PROTEIN BLI-3"/>
    <property type="match status" value="1"/>
</dbReference>
<organism evidence="1 2">
    <name type="scientific">Jimgerdemannia flammicorona</name>
    <dbReference type="NCBI Taxonomy" id="994334"/>
    <lineage>
        <taxon>Eukaryota</taxon>
        <taxon>Fungi</taxon>
        <taxon>Fungi incertae sedis</taxon>
        <taxon>Mucoromycota</taxon>
        <taxon>Mucoromycotina</taxon>
        <taxon>Endogonomycetes</taxon>
        <taxon>Endogonales</taxon>
        <taxon>Endogonaceae</taxon>
        <taxon>Jimgerdemannia</taxon>
    </lineage>
</organism>
<dbReference type="OrthoDB" id="434253at2759"/>
<dbReference type="Gene3D" id="2.30.110.10">
    <property type="entry name" value="Electron Transport, Fmn-binding Protein, Chain A"/>
    <property type="match status" value="1"/>
</dbReference>
<proteinExistence type="predicted"/>
<comment type="caution">
    <text evidence="1">The sequence shown here is derived from an EMBL/GenBank/DDBJ whole genome shotgun (WGS) entry which is preliminary data.</text>
</comment>
<name>A0A433BUU2_9FUNG</name>
<reference evidence="1 2" key="1">
    <citation type="journal article" date="2018" name="New Phytol.">
        <title>Phylogenomics of Endogonaceae and evolution of mycorrhizas within Mucoromycota.</title>
        <authorList>
            <person name="Chang Y."/>
            <person name="Desiro A."/>
            <person name="Na H."/>
            <person name="Sandor L."/>
            <person name="Lipzen A."/>
            <person name="Clum A."/>
            <person name="Barry K."/>
            <person name="Grigoriev I.V."/>
            <person name="Martin F.M."/>
            <person name="Stajich J.E."/>
            <person name="Smith M.E."/>
            <person name="Bonito G."/>
            <person name="Spatafora J.W."/>
        </authorList>
    </citation>
    <scope>NUCLEOTIDE SEQUENCE [LARGE SCALE GENOMIC DNA]</scope>
    <source>
        <strain evidence="1 2">GMNB39</strain>
    </source>
</reference>
<dbReference type="Pfam" id="PF16242">
    <property type="entry name" value="Pyrid_ox_like"/>
    <property type="match status" value="1"/>
</dbReference>
<dbReference type="InterPro" id="IPR038725">
    <property type="entry name" value="YdaG_split_barrel_FMN-bd"/>
</dbReference>
<evidence type="ECO:0000313" key="2">
    <source>
        <dbReference type="Proteomes" id="UP000268093"/>
    </source>
</evidence>
<dbReference type="SUPFAM" id="SSF50475">
    <property type="entry name" value="FMN-binding split barrel"/>
    <property type="match status" value="1"/>
</dbReference>
<accession>A0A433BUU2</accession>
<gene>
    <name evidence="1" type="ORF">BC936DRAFT_138671</name>
</gene>
<dbReference type="InterPro" id="IPR012349">
    <property type="entry name" value="Split_barrel_FMN-bd"/>
</dbReference>
<protein>
    <submittedName>
        <fullName evidence="1">Uncharacterized protein</fullName>
    </submittedName>
</protein>
<keyword evidence="2" id="KW-1185">Reference proteome</keyword>
<evidence type="ECO:0000313" key="1">
    <source>
        <dbReference type="EMBL" id="RUP29957.1"/>
    </source>
</evidence>
<dbReference type="InterPro" id="IPR052917">
    <property type="entry name" value="Stress-Dev_Protein"/>
</dbReference>
<sequence>MSQDVTETDKKLEDLYGLIKGIKSCMMTTRRRDGSLVSRAMTPREPNPKAADFWFFSNNASHKHDELTLDPQVNLSFFNTQTCEWVSVSGVARQVSDRDKIKELYQPDVKTWLGDLDDGVHNGGPEDPRLSLIFVEARTVHYNLQDIATPVKYFNIVRGMITREPPKVAAEHDLSKTELEAARRAEKVEK</sequence>